<dbReference type="Gene3D" id="3.40.630.30">
    <property type="match status" value="1"/>
</dbReference>
<evidence type="ECO:0000313" key="3">
    <source>
        <dbReference type="Proteomes" id="UP001595621"/>
    </source>
</evidence>
<dbReference type="Proteomes" id="UP001595621">
    <property type="component" value="Unassembled WGS sequence"/>
</dbReference>
<gene>
    <name evidence="2" type="ORF">ACFOE0_08475</name>
</gene>
<dbReference type="GO" id="GO:0016746">
    <property type="term" value="F:acyltransferase activity"/>
    <property type="evidence" value="ECO:0007669"/>
    <property type="project" value="UniProtKB-KW"/>
</dbReference>
<dbReference type="EMBL" id="JBHRTD010000010">
    <property type="protein sequence ID" value="MFC3138221.1"/>
    <property type="molecule type" value="Genomic_DNA"/>
</dbReference>
<keyword evidence="2" id="KW-0012">Acyltransferase</keyword>
<keyword evidence="3" id="KW-1185">Reference proteome</keyword>
<dbReference type="EC" id="2.3.-.-" evidence="2"/>
<proteinExistence type="predicted"/>
<dbReference type="SUPFAM" id="SSF55729">
    <property type="entry name" value="Acyl-CoA N-acyltransferases (Nat)"/>
    <property type="match status" value="1"/>
</dbReference>
<dbReference type="PANTHER" id="PTHR43610">
    <property type="entry name" value="BLL6696 PROTEIN"/>
    <property type="match status" value="1"/>
</dbReference>
<accession>A0ABV7GFI7</accession>
<feature type="domain" description="N-acetyltransferase" evidence="1">
    <location>
        <begin position="14"/>
        <end position="154"/>
    </location>
</feature>
<protein>
    <submittedName>
        <fullName evidence="2">GNAT family N-acetyltransferase</fullName>
        <ecNumber evidence="2">2.3.-.-</ecNumber>
    </submittedName>
</protein>
<reference evidence="3" key="1">
    <citation type="journal article" date="2019" name="Int. J. Syst. Evol. Microbiol.">
        <title>The Global Catalogue of Microorganisms (GCM) 10K type strain sequencing project: providing services to taxonomists for standard genome sequencing and annotation.</title>
        <authorList>
            <consortium name="The Broad Institute Genomics Platform"/>
            <consortium name="The Broad Institute Genome Sequencing Center for Infectious Disease"/>
            <person name="Wu L."/>
            <person name="Ma J."/>
        </authorList>
    </citation>
    <scope>NUCLEOTIDE SEQUENCE [LARGE SCALE GENOMIC DNA]</scope>
    <source>
        <strain evidence="3">KCTC 52277</strain>
    </source>
</reference>
<organism evidence="2 3">
    <name type="scientific">Shewanella submarina</name>
    <dbReference type="NCBI Taxonomy" id="2016376"/>
    <lineage>
        <taxon>Bacteria</taxon>
        <taxon>Pseudomonadati</taxon>
        <taxon>Pseudomonadota</taxon>
        <taxon>Gammaproteobacteria</taxon>
        <taxon>Alteromonadales</taxon>
        <taxon>Shewanellaceae</taxon>
        <taxon>Shewanella</taxon>
    </lineage>
</organism>
<dbReference type="InterPro" id="IPR016181">
    <property type="entry name" value="Acyl_CoA_acyltransferase"/>
</dbReference>
<evidence type="ECO:0000313" key="2">
    <source>
        <dbReference type="EMBL" id="MFC3138221.1"/>
    </source>
</evidence>
<comment type="caution">
    <text evidence="2">The sequence shown here is derived from an EMBL/GenBank/DDBJ whole genome shotgun (WGS) entry which is preliminary data.</text>
</comment>
<evidence type="ECO:0000259" key="1">
    <source>
        <dbReference type="Pfam" id="PF13302"/>
    </source>
</evidence>
<name>A0ABV7GFI7_9GAMM</name>
<dbReference type="Pfam" id="PF13302">
    <property type="entry name" value="Acetyltransf_3"/>
    <property type="match status" value="1"/>
</dbReference>
<dbReference type="PANTHER" id="PTHR43610:SF1">
    <property type="entry name" value="N-ACETYLTRANSFERASE DOMAIN-CONTAINING PROTEIN"/>
    <property type="match status" value="1"/>
</dbReference>
<dbReference type="InterPro" id="IPR000182">
    <property type="entry name" value="GNAT_dom"/>
</dbReference>
<keyword evidence="2" id="KW-0808">Transferase</keyword>
<sequence>MTATTQDIFLKGNRVNLEPLSREHIPAMEIAVTDGDLWELWFTGVPRPEDVSAYVDKALAMQAEGTAIAFAVRDKCSGDIVGCTRICNWERPHNRLEIGYTWYAKRCWQTGINSESKLLLMTYAFETLGVIAVEFRTHWHNHRSRQAISRLGARQDGVLRNHRITQDGIRRDTVVFSILDSEWAAVKHDLEFRLQRHA</sequence>
<dbReference type="RefSeq" id="WP_248937659.1">
    <property type="nucleotide sequence ID" value="NZ_JAKILF010000012.1"/>
</dbReference>